<dbReference type="SUPFAM" id="SSF55144">
    <property type="entry name" value="LigT-like"/>
    <property type="match status" value="1"/>
</dbReference>
<dbReference type="EC" id="3.1.4.58" evidence="2"/>
<dbReference type="Gene3D" id="3.90.1140.10">
    <property type="entry name" value="Cyclic phosphodiesterase"/>
    <property type="match status" value="1"/>
</dbReference>
<name>A0A2S4LY12_9BURK</name>
<comment type="function">
    <text evidence="2">Hydrolyzes RNA 2',3'-cyclic phosphodiester to an RNA 2'-phosphomonoester.</text>
</comment>
<evidence type="ECO:0000313" key="4">
    <source>
        <dbReference type="Proteomes" id="UP000237381"/>
    </source>
</evidence>
<dbReference type="PANTHER" id="PTHR35561">
    <property type="entry name" value="RNA 2',3'-CYCLIC PHOSPHODIESTERASE"/>
    <property type="match status" value="1"/>
</dbReference>
<comment type="similarity">
    <text evidence="2">Belongs to the 2H phosphoesterase superfamily. ThpR family.</text>
</comment>
<dbReference type="InterPro" id="IPR004175">
    <property type="entry name" value="RNA_CPDase"/>
</dbReference>
<dbReference type="EMBL" id="PQGA01000019">
    <property type="protein sequence ID" value="POR47245.1"/>
    <property type="molecule type" value="Genomic_DNA"/>
</dbReference>
<protein>
    <recommendedName>
        <fullName evidence="2">RNA 2',3'-cyclic phosphodiesterase</fullName>
        <shortName evidence="2">RNA 2',3'-CPDase</shortName>
        <ecNumber evidence="2">3.1.4.58</ecNumber>
    </recommendedName>
</protein>
<dbReference type="Pfam" id="PF13563">
    <property type="entry name" value="2_5_RNA_ligase2"/>
    <property type="match status" value="1"/>
</dbReference>
<proteinExistence type="inferred from homology"/>
<comment type="catalytic activity">
    <reaction evidence="2">
        <text>a 3'-end 2',3'-cyclophospho-ribonucleotide-RNA + H2O = a 3'-end 2'-phospho-ribonucleotide-RNA + H(+)</text>
        <dbReference type="Rhea" id="RHEA:11828"/>
        <dbReference type="Rhea" id="RHEA-COMP:10464"/>
        <dbReference type="Rhea" id="RHEA-COMP:17353"/>
        <dbReference type="ChEBI" id="CHEBI:15377"/>
        <dbReference type="ChEBI" id="CHEBI:15378"/>
        <dbReference type="ChEBI" id="CHEBI:83064"/>
        <dbReference type="ChEBI" id="CHEBI:173113"/>
        <dbReference type="EC" id="3.1.4.58"/>
    </reaction>
</comment>
<feature type="short sequence motif" description="HXTX 2" evidence="2">
    <location>
        <begin position="157"/>
        <end position="160"/>
    </location>
</feature>
<dbReference type="AlphaFoldDB" id="A0A2S4LY12"/>
<feature type="short sequence motif" description="HXTX 1" evidence="2">
    <location>
        <begin position="73"/>
        <end position="76"/>
    </location>
</feature>
<dbReference type="Proteomes" id="UP000237381">
    <property type="component" value="Unassembled WGS sequence"/>
</dbReference>
<evidence type="ECO:0000256" key="2">
    <source>
        <dbReference type="HAMAP-Rule" id="MF_01940"/>
    </source>
</evidence>
<dbReference type="PANTHER" id="PTHR35561:SF1">
    <property type="entry name" value="RNA 2',3'-CYCLIC PHOSPHODIESTERASE"/>
    <property type="match status" value="1"/>
</dbReference>
<dbReference type="GO" id="GO:0004113">
    <property type="term" value="F:2',3'-cyclic-nucleotide 3'-phosphodiesterase activity"/>
    <property type="evidence" value="ECO:0007669"/>
    <property type="project" value="InterPro"/>
</dbReference>
<evidence type="ECO:0000313" key="3">
    <source>
        <dbReference type="EMBL" id="POR47245.1"/>
    </source>
</evidence>
<dbReference type="NCBIfam" id="TIGR02258">
    <property type="entry name" value="2_5_ligase"/>
    <property type="match status" value="1"/>
</dbReference>
<dbReference type="GO" id="GO:0008664">
    <property type="term" value="F:RNA 2',3'-cyclic 3'-phosphodiesterase activity"/>
    <property type="evidence" value="ECO:0007669"/>
    <property type="project" value="UniProtKB-EC"/>
</dbReference>
<gene>
    <name evidence="3" type="ORF">B0G62_11952</name>
</gene>
<dbReference type="HAMAP" id="MF_01940">
    <property type="entry name" value="RNA_CPDase"/>
    <property type="match status" value="1"/>
</dbReference>
<comment type="caution">
    <text evidence="3">The sequence shown here is derived from an EMBL/GenBank/DDBJ whole genome shotgun (WGS) entry which is preliminary data.</text>
</comment>
<sequence>MSRLLDGLRLPIMSEAREIPSETPSETPSESTSEAQEWKRCFIALAPDAPSRDALAALDVPPNARRVPHAQLHLTVAFIGAMSFAQGEALAQRLADRATPLPPAPVTKIECWPGHAPPRLLVAVLAMSDAFTALDWHVRSSMGEVGLSLDTRAFRPHVTLARFARDAHAAPPTGSGAALPTLRFTSLVLYSSMLAKQGARYEALASVPV</sequence>
<feature type="active site" description="Proton acceptor" evidence="2">
    <location>
        <position position="157"/>
    </location>
</feature>
<dbReference type="InterPro" id="IPR009097">
    <property type="entry name" value="Cyclic_Pdiesterase"/>
</dbReference>
<reference evidence="3 4" key="1">
    <citation type="submission" date="2018-01" db="EMBL/GenBank/DDBJ databases">
        <title>Genomic Encyclopedia of Type Strains, Phase III (KMG-III): the genomes of soil and plant-associated and newly described type strains.</title>
        <authorList>
            <person name="Whitman W."/>
        </authorList>
    </citation>
    <scope>NUCLEOTIDE SEQUENCE [LARGE SCALE GENOMIC DNA]</scope>
    <source>
        <strain evidence="3 4">JCM 18070</strain>
    </source>
</reference>
<keyword evidence="1 2" id="KW-0378">Hydrolase</keyword>
<dbReference type="GO" id="GO:0016874">
    <property type="term" value="F:ligase activity"/>
    <property type="evidence" value="ECO:0007669"/>
    <property type="project" value="UniProtKB-KW"/>
</dbReference>
<keyword evidence="3" id="KW-0436">Ligase</keyword>
<accession>A0A2S4LY12</accession>
<evidence type="ECO:0000256" key="1">
    <source>
        <dbReference type="ARBA" id="ARBA00022801"/>
    </source>
</evidence>
<feature type="active site" description="Proton donor" evidence="2">
    <location>
        <position position="73"/>
    </location>
</feature>
<organism evidence="3 4">
    <name type="scientific">Paraburkholderia eburnea</name>
    <dbReference type="NCBI Taxonomy" id="1189126"/>
    <lineage>
        <taxon>Bacteria</taxon>
        <taxon>Pseudomonadati</taxon>
        <taxon>Pseudomonadota</taxon>
        <taxon>Betaproteobacteria</taxon>
        <taxon>Burkholderiales</taxon>
        <taxon>Burkholderiaceae</taxon>
        <taxon>Paraburkholderia</taxon>
    </lineage>
</organism>
<keyword evidence="4" id="KW-1185">Reference proteome</keyword>